<dbReference type="PANTHER" id="PTHR44591">
    <property type="entry name" value="STRESS RESPONSE REGULATOR PROTEIN 1"/>
    <property type="match status" value="1"/>
</dbReference>
<evidence type="ECO:0000313" key="4">
    <source>
        <dbReference type="EMBL" id="ASF45314.1"/>
    </source>
</evidence>
<feature type="domain" description="Response regulatory" evidence="3">
    <location>
        <begin position="5"/>
        <end position="120"/>
    </location>
</feature>
<reference evidence="4 5" key="1">
    <citation type="submission" date="2017-06" db="EMBL/GenBank/DDBJ databases">
        <title>Genome Sequencing of the methanotroph Methylovulum psychrotolerants str. HV10-M2 isolated from a high-altitude environment.</title>
        <authorList>
            <person name="Mateos-Rivera A."/>
        </authorList>
    </citation>
    <scope>NUCLEOTIDE SEQUENCE [LARGE SCALE GENOMIC DNA]</scope>
    <source>
        <strain evidence="4 5">HV10_M2</strain>
    </source>
</reference>
<name>A0A1Z4BVI0_9GAMM</name>
<dbReference type="PANTHER" id="PTHR44591:SF20">
    <property type="entry name" value="PROTEIN PILH"/>
    <property type="match status" value="1"/>
</dbReference>
<keyword evidence="5" id="KW-1185">Reference proteome</keyword>
<dbReference type="GO" id="GO:0000160">
    <property type="term" value="P:phosphorelay signal transduction system"/>
    <property type="evidence" value="ECO:0007669"/>
    <property type="project" value="InterPro"/>
</dbReference>
<dbReference type="PROSITE" id="PS50110">
    <property type="entry name" value="RESPONSE_REGULATORY"/>
    <property type="match status" value="1"/>
</dbReference>
<protein>
    <submittedName>
        <fullName evidence="4">Two-component system response regulator</fullName>
    </submittedName>
</protein>
<organism evidence="4 5">
    <name type="scientific">Methylovulum psychrotolerans</name>
    <dbReference type="NCBI Taxonomy" id="1704499"/>
    <lineage>
        <taxon>Bacteria</taxon>
        <taxon>Pseudomonadati</taxon>
        <taxon>Pseudomonadota</taxon>
        <taxon>Gammaproteobacteria</taxon>
        <taxon>Methylococcales</taxon>
        <taxon>Methylococcaceae</taxon>
        <taxon>Methylovulum</taxon>
    </lineage>
</organism>
<sequence length="120" mass="13327">MSINTILICDDSQTDLMSLRNALSDTHCRLITASDGDEAVKKAKSEQPDVIFLDIVMPGMDGYDACRTIHDDPETTHIPVFFVSSNSQRADRVWAQMQGARDLIAKPYEAKDILDILATL</sequence>
<dbReference type="RefSeq" id="WP_088618196.1">
    <property type="nucleotide sequence ID" value="NZ_CP022129.1"/>
</dbReference>
<dbReference type="EMBL" id="CP022129">
    <property type="protein sequence ID" value="ASF45314.1"/>
    <property type="molecule type" value="Genomic_DNA"/>
</dbReference>
<evidence type="ECO:0000256" key="1">
    <source>
        <dbReference type="ARBA" id="ARBA00022553"/>
    </source>
</evidence>
<gene>
    <name evidence="4" type="ORF">CEK71_04105</name>
</gene>
<evidence type="ECO:0000256" key="2">
    <source>
        <dbReference type="PROSITE-ProRule" id="PRU00169"/>
    </source>
</evidence>
<dbReference type="Gene3D" id="3.40.50.2300">
    <property type="match status" value="1"/>
</dbReference>
<evidence type="ECO:0000259" key="3">
    <source>
        <dbReference type="PROSITE" id="PS50110"/>
    </source>
</evidence>
<dbReference type="AlphaFoldDB" id="A0A1Z4BVI0"/>
<dbReference type="SMART" id="SM00448">
    <property type="entry name" value="REC"/>
    <property type="match status" value="1"/>
</dbReference>
<keyword evidence="1 2" id="KW-0597">Phosphoprotein</keyword>
<dbReference type="InterPro" id="IPR011006">
    <property type="entry name" value="CheY-like_superfamily"/>
</dbReference>
<dbReference type="OrthoDB" id="9800897at2"/>
<feature type="modified residue" description="4-aspartylphosphate" evidence="2">
    <location>
        <position position="54"/>
    </location>
</feature>
<evidence type="ECO:0000313" key="5">
    <source>
        <dbReference type="Proteomes" id="UP000197019"/>
    </source>
</evidence>
<proteinExistence type="predicted"/>
<dbReference type="InterPro" id="IPR050595">
    <property type="entry name" value="Bact_response_regulator"/>
</dbReference>
<accession>A0A1Z4BVI0</accession>
<dbReference type="Pfam" id="PF00072">
    <property type="entry name" value="Response_reg"/>
    <property type="match status" value="1"/>
</dbReference>
<dbReference type="InterPro" id="IPR001789">
    <property type="entry name" value="Sig_transdc_resp-reg_receiver"/>
</dbReference>
<dbReference type="Proteomes" id="UP000197019">
    <property type="component" value="Chromosome"/>
</dbReference>
<dbReference type="SUPFAM" id="SSF52172">
    <property type="entry name" value="CheY-like"/>
    <property type="match status" value="1"/>
</dbReference>
<dbReference type="KEGG" id="mpsy:CEK71_04105"/>